<dbReference type="PIRSF" id="PIRSF002741">
    <property type="entry name" value="MppA"/>
    <property type="match status" value="1"/>
</dbReference>
<accession>A0A7X2XX14</accession>
<evidence type="ECO:0000256" key="3">
    <source>
        <dbReference type="ARBA" id="ARBA00022448"/>
    </source>
</evidence>
<dbReference type="GO" id="GO:0042597">
    <property type="term" value="C:periplasmic space"/>
    <property type="evidence" value="ECO:0007669"/>
    <property type="project" value="UniProtKB-ARBA"/>
</dbReference>
<name>A0A7X2XX14_9LACO</name>
<dbReference type="SUPFAM" id="SSF53850">
    <property type="entry name" value="Periplasmic binding protein-like II"/>
    <property type="match status" value="1"/>
</dbReference>
<comment type="subcellular location">
    <subcellularLocation>
        <location evidence="1">Cell envelope</location>
    </subcellularLocation>
</comment>
<dbReference type="Proteomes" id="UP000466388">
    <property type="component" value="Unassembled WGS sequence"/>
</dbReference>
<evidence type="ECO:0000256" key="5">
    <source>
        <dbReference type="ARBA" id="ARBA00022856"/>
    </source>
</evidence>
<dbReference type="PANTHER" id="PTHR30290">
    <property type="entry name" value="PERIPLASMIC BINDING COMPONENT OF ABC TRANSPORTER"/>
    <property type="match status" value="1"/>
</dbReference>
<reference evidence="7 8" key="1">
    <citation type="submission" date="2019-11" db="EMBL/GenBank/DDBJ databases">
        <title>Lactobacillus sp. nov. CRM56-3, isolated from fermented tea leaves.</title>
        <authorList>
            <person name="Phuengjayaem S."/>
            <person name="Tanasupawat S."/>
        </authorList>
    </citation>
    <scope>NUCLEOTIDE SEQUENCE [LARGE SCALE GENOMIC DNA]</scope>
    <source>
        <strain evidence="7 8">CRM56-3</strain>
    </source>
</reference>
<evidence type="ECO:0000313" key="7">
    <source>
        <dbReference type="EMBL" id="MTV83105.1"/>
    </source>
</evidence>
<dbReference type="RefSeq" id="WP_155432364.1">
    <property type="nucleotide sequence ID" value="NZ_WNJO01000016.1"/>
</dbReference>
<dbReference type="PROSITE" id="PS51257">
    <property type="entry name" value="PROKAR_LIPOPROTEIN"/>
    <property type="match status" value="1"/>
</dbReference>
<dbReference type="Gene3D" id="3.90.76.10">
    <property type="entry name" value="Dipeptide-binding Protein, Domain 1"/>
    <property type="match status" value="1"/>
</dbReference>
<keyword evidence="8" id="KW-1185">Reference proteome</keyword>
<evidence type="ECO:0000256" key="4">
    <source>
        <dbReference type="ARBA" id="ARBA00022729"/>
    </source>
</evidence>
<keyword evidence="3" id="KW-0813">Transport</keyword>
<evidence type="ECO:0000259" key="6">
    <source>
        <dbReference type="Pfam" id="PF00496"/>
    </source>
</evidence>
<dbReference type="Pfam" id="PF00496">
    <property type="entry name" value="SBP_bac_5"/>
    <property type="match status" value="1"/>
</dbReference>
<keyword evidence="5" id="KW-0571">Peptide transport</keyword>
<proteinExistence type="inferred from homology"/>
<keyword evidence="5" id="KW-0653">Protein transport</keyword>
<dbReference type="InterPro" id="IPR000914">
    <property type="entry name" value="SBP_5_dom"/>
</dbReference>
<comment type="caution">
    <text evidence="7">The sequence shown here is derived from an EMBL/GenBank/DDBJ whole genome shotgun (WGS) entry which is preliminary data.</text>
</comment>
<dbReference type="GO" id="GO:1904680">
    <property type="term" value="F:peptide transmembrane transporter activity"/>
    <property type="evidence" value="ECO:0007669"/>
    <property type="project" value="TreeGrafter"/>
</dbReference>
<protein>
    <submittedName>
        <fullName evidence="7">Peptide ABC transporter substrate-binding protein</fullName>
    </submittedName>
</protein>
<gene>
    <name evidence="7" type="ORF">GM612_10805</name>
</gene>
<dbReference type="FunFam" id="3.90.76.10:FF:000001">
    <property type="entry name" value="Oligopeptide ABC transporter substrate-binding protein"/>
    <property type="match status" value="1"/>
</dbReference>
<dbReference type="PANTHER" id="PTHR30290:SF10">
    <property type="entry name" value="PERIPLASMIC OLIGOPEPTIDE-BINDING PROTEIN-RELATED"/>
    <property type="match status" value="1"/>
</dbReference>
<dbReference type="InterPro" id="IPR039424">
    <property type="entry name" value="SBP_5"/>
</dbReference>
<dbReference type="CDD" id="cd08504">
    <property type="entry name" value="PBP2_OppA"/>
    <property type="match status" value="1"/>
</dbReference>
<feature type="domain" description="Solute-binding protein family 5" evidence="6">
    <location>
        <begin position="80"/>
        <end position="469"/>
    </location>
</feature>
<organism evidence="7 8">
    <name type="scientific">Secundilactobacillus folii</name>
    <dbReference type="NCBI Taxonomy" id="2678357"/>
    <lineage>
        <taxon>Bacteria</taxon>
        <taxon>Bacillati</taxon>
        <taxon>Bacillota</taxon>
        <taxon>Bacilli</taxon>
        <taxon>Lactobacillales</taxon>
        <taxon>Lactobacillaceae</taxon>
        <taxon>Secundilactobacillus</taxon>
    </lineage>
</organism>
<evidence type="ECO:0000256" key="1">
    <source>
        <dbReference type="ARBA" id="ARBA00004196"/>
    </source>
</evidence>
<dbReference type="GO" id="GO:0043190">
    <property type="term" value="C:ATP-binding cassette (ABC) transporter complex"/>
    <property type="evidence" value="ECO:0007669"/>
    <property type="project" value="InterPro"/>
</dbReference>
<dbReference type="InterPro" id="IPR030678">
    <property type="entry name" value="Peptide/Ni-bd"/>
</dbReference>
<evidence type="ECO:0000256" key="2">
    <source>
        <dbReference type="ARBA" id="ARBA00005695"/>
    </source>
</evidence>
<dbReference type="EMBL" id="WNJO01000016">
    <property type="protein sequence ID" value="MTV83105.1"/>
    <property type="molecule type" value="Genomic_DNA"/>
</dbReference>
<evidence type="ECO:0000313" key="8">
    <source>
        <dbReference type="Proteomes" id="UP000466388"/>
    </source>
</evidence>
<sequence length="552" mass="61968">MRTRMAVIGIAAILLLAGCSKNLSNSKHQSDNQGVMSQNQTVTIVEQTPLNTVDISKVSSFNKLRSSTEGLFRMGKNGRINAGLAKSYHMSKDAKTYTFKLRKDARWSNGQPITASDFVYSWRRSVKPATQSVNANLFSGIKNANRIRHSELPPKDLGVKALSKRELQVKLDHPIVYFETLLAYPLFAPQSPVAVHRYGAKYGTSADKQIYSGPFKLIKWHADSQSRTLVPNPYYWDKAHVYLNRLTITTTKSPAQNLKDFKAGKVAEIQLVGSQIPANKNDPSYVVRPFSMMRVISYNFNTTNRANKKLINNRNARLAISHAINRRKLINQALQNASLPPKGFVTAGLSKNSLNHSDFADQQEASSYVRGNNHLAVTEWHKAQHQLDIKTSTLTLSTADDPISQRVAQNVKMQLESHLHGLRVNIHAFSQSNIGKRVISGNYQLLLTGWGADYPDPLSFLQLMTNNSRHNYGHWYNAKYNRLVDTISNNQSTNTQQRWNEMLAAEKILTEQQGVTPLYQQADSYLTNPKLNGVVHNISGVLADYKSAYLVK</sequence>
<dbReference type="AlphaFoldDB" id="A0A7X2XX14"/>
<dbReference type="Gene3D" id="3.40.190.10">
    <property type="entry name" value="Periplasmic binding protein-like II"/>
    <property type="match status" value="1"/>
</dbReference>
<dbReference type="GO" id="GO:0015833">
    <property type="term" value="P:peptide transport"/>
    <property type="evidence" value="ECO:0007669"/>
    <property type="project" value="UniProtKB-KW"/>
</dbReference>
<keyword evidence="4" id="KW-0732">Signal</keyword>
<dbReference type="GO" id="GO:0030313">
    <property type="term" value="C:cell envelope"/>
    <property type="evidence" value="ECO:0007669"/>
    <property type="project" value="UniProtKB-SubCell"/>
</dbReference>
<dbReference type="Gene3D" id="3.10.105.10">
    <property type="entry name" value="Dipeptide-binding Protein, Domain 3"/>
    <property type="match status" value="1"/>
</dbReference>
<comment type="similarity">
    <text evidence="2">Belongs to the bacterial solute-binding protein 5 family.</text>
</comment>